<sequence length="111" mass="12465">MKINNHSFVTQKTLQWEWTEGPYAGAVYENTFNADGSMIWKGIKGGEKGQSRTEQYVAYDISDDVSVASWFEPSVGATVNVILNSKSHEIYGFISDKEGRIILKGHFSQIK</sequence>
<dbReference type="Gene3D" id="2.40.128.20">
    <property type="match status" value="1"/>
</dbReference>
<feature type="domain" description="MoaF-like" evidence="1">
    <location>
        <begin position="23"/>
        <end position="106"/>
    </location>
</feature>
<gene>
    <name evidence="2" type="ORF">PWN146_03389</name>
</gene>
<dbReference type="InterPro" id="IPR012674">
    <property type="entry name" value="Calycin"/>
</dbReference>
<protein>
    <recommendedName>
        <fullName evidence="1">MoaF-like domain-containing protein</fullName>
    </recommendedName>
</protein>
<name>A0A1C3HI38_SERMA</name>
<accession>A0A1C3HI38</accession>
<organism evidence="2">
    <name type="scientific">Serratia marcescens</name>
    <dbReference type="NCBI Taxonomy" id="615"/>
    <lineage>
        <taxon>Bacteria</taxon>
        <taxon>Pseudomonadati</taxon>
        <taxon>Pseudomonadota</taxon>
        <taxon>Gammaproteobacteria</taxon>
        <taxon>Enterobacterales</taxon>
        <taxon>Yersiniaceae</taxon>
        <taxon>Serratia</taxon>
    </lineage>
</organism>
<proteinExistence type="predicted"/>
<dbReference type="AlphaFoldDB" id="A0A1C3HI38"/>
<dbReference type="EMBL" id="LT575490">
    <property type="protein sequence ID" value="SAY44678.1"/>
    <property type="molecule type" value="Genomic_DNA"/>
</dbReference>
<dbReference type="Pfam" id="PF22036">
    <property type="entry name" value="MoaF_like"/>
    <property type="match status" value="1"/>
</dbReference>
<evidence type="ECO:0000313" key="2">
    <source>
        <dbReference type="EMBL" id="SAY44678.1"/>
    </source>
</evidence>
<evidence type="ECO:0000259" key="1">
    <source>
        <dbReference type="Pfam" id="PF22036"/>
    </source>
</evidence>
<dbReference type="InterPro" id="IPR053892">
    <property type="entry name" value="MoaF-like"/>
</dbReference>
<reference evidence="2" key="1">
    <citation type="submission" date="2016-05" db="EMBL/GenBank/DDBJ databases">
        <authorList>
            <person name="Cock P.J.A."/>
            <person name="Cock P.J.A."/>
        </authorList>
    </citation>
    <scope>NUCLEOTIDE SEQUENCE</scope>
    <source>
        <strain evidence="2">PWN146_assembly</strain>
    </source>
</reference>